<dbReference type="InterPro" id="IPR058163">
    <property type="entry name" value="LysR-type_TF_proteobact-type"/>
</dbReference>
<evidence type="ECO:0000256" key="1">
    <source>
        <dbReference type="ARBA" id="ARBA00009437"/>
    </source>
</evidence>
<dbReference type="Gene3D" id="1.10.10.10">
    <property type="entry name" value="Winged helix-like DNA-binding domain superfamily/Winged helix DNA-binding domain"/>
    <property type="match status" value="1"/>
</dbReference>
<dbReference type="CDD" id="cd08422">
    <property type="entry name" value="PBP2_CrgA_like"/>
    <property type="match status" value="1"/>
</dbReference>
<organism evidence="6 7">
    <name type="scientific">Aquamicrobium terrae</name>
    <dbReference type="NCBI Taxonomy" id="1324945"/>
    <lineage>
        <taxon>Bacteria</taxon>
        <taxon>Pseudomonadati</taxon>
        <taxon>Pseudomonadota</taxon>
        <taxon>Alphaproteobacteria</taxon>
        <taxon>Hyphomicrobiales</taxon>
        <taxon>Phyllobacteriaceae</taxon>
        <taxon>Aquamicrobium</taxon>
    </lineage>
</organism>
<dbReference type="SUPFAM" id="SSF46785">
    <property type="entry name" value="Winged helix' DNA-binding domain"/>
    <property type="match status" value="1"/>
</dbReference>
<keyword evidence="4" id="KW-0804">Transcription</keyword>
<keyword evidence="3 6" id="KW-0238">DNA-binding</keyword>
<evidence type="ECO:0000256" key="3">
    <source>
        <dbReference type="ARBA" id="ARBA00023125"/>
    </source>
</evidence>
<name>A0ABV2MW07_9HYPH</name>
<gene>
    <name evidence="6" type="ORF">ABID37_001203</name>
</gene>
<dbReference type="GO" id="GO:0003677">
    <property type="term" value="F:DNA binding"/>
    <property type="evidence" value="ECO:0007669"/>
    <property type="project" value="UniProtKB-KW"/>
</dbReference>
<evidence type="ECO:0000259" key="5">
    <source>
        <dbReference type="PROSITE" id="PS50931"/>
    </source>
</evidence>
<comment type="caution">
    <text evidence="6">The sequence shown here is derived from an EMBL/GenBank/DDBJ whole genome shotgun (WGS) entry which is preliminary data.</text>
</comment>
<dbReference type="SUPFAM" id="SSF53850">
    <property type="entry name" value="Periplasmic binding protein-like II"/>
    <property type="match status" value="1"/>
</dbReference>
<keyword evidence="2" id="KW-0805">Transcription regulation</keyword>
<protein>
    <submittedName>
        <fullName evidence="6">DNA-binding transcriptional LysR family regulator</fullName>
    </submittedName>
</protein>
<dbReference type="InterPro" id="IPR000847">
    <property type="entry name" value="LysR_HTH_N"/>
</dbReference>
<dbReference type="Gene3D" id="3.40.190.290">
    <property type="match status" value="1"/>
</dbReference>
<comment type="similarity">
    <text evidence="1">Belongs to the LysR transcriptional regulatory family.</text>
</comment>
<keyword evidence="7" id="KW-1185">Reference proteome</keyword>
<feature type="domain" description="HTH lysR-type" evidence="5">
    <location>
        <begin position="1"/>
        <end position="53"/>
    </location>
</feature>
<evidence type="ECO:0000313" key="6">
    <source>
        <dbReference type="EMBL" id="MET3791000.1"/>
    </source>
</evidence>
<evidence type="ECO:0000256" key="4">
    <source>
        <dbReference type="ARBA" id="ARBA00023163"/>
    </source>
</evidence>
<evidence type="ECO:0000313" key="7">
    <source>
        <dbReference type="Proteomes" id="UP001549076"/>
    </source>
</evidence>
<sequence length="295" mass="32745">MILLAEVAETGSFTQAGLRIGMPKSTISQRIAQLEERLGLRLLNRSTRHVSLTGPGQIYLDYCRRVRTEVAAAAVAIGNLKEQPVGTLRITCPEVTASHFMPAFLQGFAVAYPRIAVELIATNRNVDIIRERIDFAFRVGVVTGQDMILRRISSIRRILVAAPSYLETSPPLREPAELLLHRCLIHDAQPEWILCARDVRWAQRLPVATVSDSMGFLLQSAIEGGGVALLPAYICQPALTTHRLIELLPDWDIPPYEMMLAFPNVRNQSRAQAAFRAYVNGCDFSAFGGAPSRRR</sequence>
<dbReference type="InterPro" id="IPR036390">
    <property type="entry name" value="WH_DNA-bd_sf"/>
</dbReference>
<dbReference type="RefSeq" id="WP_354193551.1">
    <property type="nucleotide sequence ID" value="NZ_JBEPML010000003.1"/>
</dbReference>
<dbReference type="PANTHER" id="PTHR30537:SF68">
    <property type="entry name" value="TRANSCRIPTIONAL REGULATOR-RELATED"/>
    <property type="match status" value="1"/>
</dbReference>
<dbReference type="Pfam" id="PF00126">
    <property type="entry name" value="HTH_1"/>
    <property type="match status" value="1"/>
</dbReference>
<accession>A0ABV2MW07</accession>
<dbReference type="Pfam" id="PF03466">
    <property type="entry name" value="LysR_substrate"/>
    <property type="match status" value="1"/>
</dbReference>
<dbReference type="InterPro" id="IPR005119">
    <property type="entry name" value="LysR_subst-bd"/>
</dbReference>
<reference evidence="6 7" key="1">
    <citation type="submission" date="2024-06" db="EMBL/GenBank/DDBJ databases">
        <title>Genomic Encyclopedia of Type Strains, Phase IV (KMG-IV): sequencing the most valuable type-strain genomes for metagenomic binning, comparative biology and taxonomic classification.</title>
        <authorList>
            <person name="Goeker M."/>
        </authorList>
    </citation>
    <scope>NUCLEOTIDE SEQUENCE [LARGE SCALE GENOMIC DNA]</scope>
    <source>
        <strain evidence="6 7">DSM 27865</strain>
    </source>
</reference>
<dbReference type="PROSITE" id="PS50931">
    <property type="entry name" value="HTH_LYSR"/>
    <property type="match status" value="1"/>
</dbReference>
<dbReference type="EMBL" id="JBEPML010000003">
    <property type="protein sequence ID" value="MET3791000.1"/>
    <property type="molecule type" value="Genomic_DNA"/>
</dbReference>
<dbReference type="PANTHER" id="PTHR30537">
    <property type="entry name" value="HTH-TYPE TRANSCRIPTIONAL REGULATOR"/>
    <property type="match status" value="1"/>
</dbReference>
<dbReference type="InterPro" id="IPR036388">
    <property type="entry name" value="WH-like_DNA-bd_sf"/>
</dbReference>
<dbReference type="Proteomes" id="UP001549076">
    <property type="component" value="Unassembled WGS sequence"/>
</dbReference>
<evidence type="ECO:0000256" key="2">
    <source>
        <dbReference type="ARBA" id="ARBA00023015"/>
    </source>
</evidence>
<proteinExistence type="inferred from homology"/>